<organism evidence="9 10">
    <name type="scientific">Musa acuminata subsp. malaccensis</name>
    <name type="common">Wild banana</name>
    <name type="synonym">Musa malaccensis</name>
    <dbReference type="NCBI Taxonomy" id="214687"/>
    <lineage>
        <taxon>Eukaryota</taxon>
        <taxon>Viridiplantae</taxon>
        <taxon>Streptophyta</taxon>
        <taxon>Embryophyta</taxon>
        <taxon>Tracheophyta</taxon>
        <taxon>Spermatophyta</taxon>
        <taxon>Magnoliopsida</taxon>
        <taxon>Liliopsida</taxon>
        <taxon>Zingiberales</taxon>
        <taxon>Musaceae</taxon>
        <taxon>Musa</taxon>
    </lineage>
</organism>
<keyword evidence="4" id="KW-0804">Transcription</keyword>
<dbReference type="PANTHER" id="PTHR21654:SF31">
    <property type="entry name" value="OS02G0104500 PROTEIN"/>
    <property type="match status" value="1"/>
</dbReference>
<feature type="compositionally biased region" description="Basic residues" evidence="6">
    <location>
        <begin position="312"/>
        <end position="324"/>
    </location>
</feature>
<reference evidence="9" key="2">
    <citation type="submission" date="2021-05" db="UniProtKB">
        <authorList>
            <consortium name="EnsemblPlants"/>
        </authorList>
    </citation>
    <scope>IDENTIFICATION</scope>
    <source>
        <strain evidence="9">subsp. malaccensis</strain>
    </source>
</reference>
<dbReference type="GO" id="GO:0005634">
    <property type="term" value="C:nucleus"/>
    <property type="evidence" value="ECO:0007669"/>
    <property type="project" value="UniProtKB-SubCell"/>
</dbReference>
<evidence type="ECO:0000256" key="6">
    <source>
        <dbReference type="SAM" id="MobiDB-lite"/>
    </source>
</evidence>
<feature type="region of interest" description="Disordered" evidence="6">
    <location>
        <begin position="55"/>
        <end position="78"/>
    </location>
</feature>
<evidence type="ECO:0000313" key="8">
    <source>
        <dbReference type="EMBL" id="CAG1859898.1"/>
    </source>
</evidence>
<dbReference type="GO" id="GO:0003677">
    <property type="term" value="F:DNA binding"/>
    <property type="evidence" value="ECO:0007669"/>
    <property type="project" value="UniProtKB-KW"/>
</dbReference>
<dbReference type="EnsemblPlants" id="Ma01_t18330.1">
    <property type="protein sequence ID" value="Ma01_p18330.1"/>
    <property type="gene ID" value="Ma01_g18330"/>
</dbReference>
<evidence type="ECO:0000256" key="3">
    <source>
        <dbReference type="ARBA" id="ARBA00023125"/>
    </source>
</evidence>
<dbReference type="EMBL" id="HG996466">
    <property type="protein sequence ID" value="CAG1859898.1"/>
    <property type="molecule type" value="Genomic_DNA"/>
</dbReference>
<feature type="region of interest" description="Disordered" evidence="6">
    <location>
        <begin position="159"/>
        <end position="199"/>
    </location>
</feature>
<evidence type="ECO:0000256" key="5">
    <source>
        <dbReference type="ARBA" id="ARBA00023242"/>
    </source>
</evidence>
<dbReference type="InParanoid" id="A0A804HVK4"/>
<protein>
    <submittedName>
        <fullName evidence="8">(wild Malaysian banana) hypothetical protein</fullName>
    </submittedName>
</protein>
<evidence type="ECO:0000313" key="9">
    <source>
        <dbReference type="EnsemblPlants" id="Ma01_p18330.1"/>
    </source>
</evidence>
<dbReference type="InterPro" id="IPR001005">
    <property type="entry name" value="SANT/Myb"/>
</dbReference>
<dbReference type="PANTHER" id="PTHR21654">
    <property type="entry name" value="FI21293P1"/>
    <property type="match status" value="1"/>
</dbReference>
<evidence type="ECO:0000256" key="2">
    <source>
        <dbReference type="ARBA" id="ARBA00023015"/>
    </source>
</evidence>
<evidence type="ECO:0000256" key="4">
    <source>
        <dbReference type="ARBA" id="ARBA00023163"/>
    </source>
</evidence>
<feature type="compositionally biased region" description="Basic and acidic residues" evidence="6">
    <location>
        <begin position="187"/>
        <end position="199"/>
    </location>
</feature>
<dbReference type="Pfam" id="PF13837">
    <property type="entry name" value="Myb_DNA-bind_4"/>
    <property type="match status" value="1"/>
</dbReference>
<name>A0A804HVK4_MUSAM</name>
<evidence type="ECO:0000256" key="1">
    <source>
        <dbReference type="ARBA" id="ARBA00004123"/>
    </source>
</evidence>
<comment type="subcellular location">
    <subcellularLocation>
        <location evidence="1">Nucleus</location>
    </subcellularLocation>
</comment>
<dbReference type="FunFam" id="1.10.10.60:FF:000092">
    <property type="entry name" value="Trihelix transcription factor GT-2"/>
    <property type="match status" value="1"/>
</dbReference>
<feature type="compositionally biased region" description="Gly residues" evidence="6">
    <location>
        <begin position="162"/>
        <end position="171"/>
    </location>
</feature>
<dbReference type="Gene3D" id="1.10.10.60">
    <property type="entry name" value="Homeodomain-like"/>
    <property type="match status" value="1"/>
</dbReference>
<feature type="compositionally biased region" description="Basic and acidic residues" evidence="6">
    <location>
        <begin position="672"/>
        <end position="681"/>
    </location>
</feature>
<proteinExistence type="predicted"/>
<dbReference type="GO" id="GO:0006355">
    <property type="term" value="P:regulation of DNA-templated transcription"/>
    <property type="evidence" value="ECO:0007669"/>
    <property type="project" value="UniProtKB-ARBA"/>
</dbReference>
<keyword evidence="3" id="KW-0238">DNA-binding</keyword>
<dbReference type="Proteomes" id="UP000012960">
    <property type="component" value="Unplaced"/>
</dbReference>
<feature type="region of interest" description="Disordered" evidence="6">
    <location>
        <begin position="296"/>
        <end position="324"/>
    </location>
</feature>
<feature type="region of interest" description="Disordered" evidence="6">
    <location>
        <begin position="222"/>
        <end position="246"/>
    </location>
</feature>
<dbReference type="OMA" id="NIHRMAS"/>
<keyword evidence="10" id="KW-1185">Reference proteome</keyword>
<dbReference type="Gramene" id="Ma01_t18330.1">
    <property type="protein sequence ID" value="Ma01_p18330.1"/>
    <property type="gene ID" value="Ma01_g18330"/>
</dbReference>
<feature type="region of interest" description="Disordered" evidence="6">
    <location>
        <begin position="624"/>
        <end position="699"/>
    </location>
</feature>
<keyword evidence="2" id="KW-0805">Transcription regulation</keyword>
<dbReference type="OrthoDB" id="691673at2759"/>
<dbReference type="CDD" id="cd12203">
    <property type="entry name" value="GT1"/>
    <property type="match status" value="1"/>
</dbReference>
<accession>A0A804HVK4</accession>
<sequence length="699" mass="77124">MQSGYGGVSEIQKFMVDSCGSSLFSISSANPTTVGAGAVDTPTTDIHSAALHPLKYHPLPQPHQPQPQASPPLPPHFSHFHSVSITQQLFHHPAHQFQLFHPQQQYLEPRQLIPQHQLGLDHEPAPENSSSPTRIIPGSSSGGGPSFLTAAMSFKLSVNDSSGGGGGGGNREGINDNDSILQGDDGSESRLHHWQREDESSIKELSWRPLDLDYINRNHKRCKDKEAETSNSKHCRKNKEGDETEDVQVAGGSNYKIFSELEAIYNKPGGGANQTGSGSALTGDEAPLLHATTVAAPGPPAADEEEEATAKKLSKGSGRRRRKWRQRQLSSVAAFFEDLVKQLMDHQEDLHRQFLDVMERREQQRISREEAWRKQQVAKSSREAATRAQERALASSREAAIISFIEKFTGESLNLPCNLPFPSHMPDADADKEDHTNTPNNLQIEPSSDTFNNGDPGSSKMSFNTSRWPKAEVQALIRVRSGLESRFQEPGLKGPLWEEVSATMATMGYHRSAKRCKEKWENINKYFRKTKERGKKRPQHSKTCPYFQQLDQLYSKSLNTNPITSTSSPNATNVSTIAAASGANEGQRKDNSELLDAIVVPADHQSFRFSDMAALGFDFNSRGDDSDRAGGGGGGTAAEGPLEPRVSEDNNDEEDDDQGGGDEEGEDEEREGDSQRLHQLDQEEEDLHDSSLFFQRLRS</sequence>
<feature type="compositionally biased region" description="Polar residues" evidence="6">
    <location>
        <begin position="437"/>
        <end position="464"/>
    </location>
</feature>
<feature type="region of interest" description="Disordered" evidence="6">
    <location>
        <begin position="424"/>
        <end position="464"/>
    </location>
</feature>
<evidence type="ECO:0000313" key="10">
    <source>
        <dbReference type="Proteomes" id="UP000012960"/>
    </source>
</evidence>
<keyword evidence="5" id="KW-0539">Nucleus</keyword>
<feature type="compositionally biased region" description="Pro residues" evidence="6">
    <location>
        <begin position="59"/>
        <end position="75"/>
    </location>
</feature>
<feature type="region of interest" description="Disordered" evidence="6">
    <location>
        <begin position="120"/>
        <end position="146"/>
    </location>
</feature>
<evidence type="ECO:0000259" key="7">
    <source>
        <dbReference type="PROSITE" id="PS50090"/>
    </source>
</evidence>
<feature type="compositionally biased region" description="Basic and acidic residues" evidence="6">
    <location>
        <begin position="426"/>
        <end position="436"/>
    </location>
</feature>
<gene>
    <name evidence="8" type="ORF">GSMUA_301930.1</name>
</gene>
<dbReference type="AlphaFoldDB" id="A0A804HVK4"/>
<reference evidence="8" key="1">
    <citation type="submission" date="2021-03" db="EMBL/GenBank/DDBJ databases">
        <authorList>
            <consortium name="Genoscope - CEA"/>
            <person name="William W."/>
        </authorList>
    </citation>
    <scope>NUCLEOTIDE SEQUENCE</scope>
    <source>
        <strain evidence="8">Doubled-haploid Pahang</strain>
    </source>
</reference>
<feature type="compositionally biased region" description="Acidic residues" evidence="6">
    <location>
        <begin position="649"/>
        <end position="671"/>
    </location>
</feature>
<feature type="domain" description="Myb-like" evidence="7">
    <location>
        <begin position="460"/>
        <end position="524"/>
    </location>
</feature>
<feature type="compositionally biased region" description="Low complexity" evidence="6">
    <location>
        <begin position="129"/>
        <end position="139"/>
    </location>
</feature>
<dbReference type="PROSITE" id="PS50090">
    <property type="entry name" value="MYB_LIKE"/>
    <property type="match status" value="1"/>
</dbReference>
<dbReference type="InterPro" id="IPR044822">
    <property type="entry name" value="Myb_DNA-bind_4"/>
</dbReference>